<dbReference type="InterPro" id="IPR001247">
    <property type="entry name" value="ExoRNase_PH_dom1"/>
</dbReference>
<dbReference type="InterPro" id="IPR015847">
    <property type="entry name" value="ExoRNase_PH_dom2"/>
</dbReference>
<dbReference type="GO" id="GO:0034473">
    <property type="term" value="P:U1 snRNA 3'-end processing"/>
    <property type="evidence" value="ECO:0007669"/>
    <property type="project" value="TreeGrafter"/>
</dbReference>
<dbReference type="InterPro" id="IPR020568">
    <property type="entry name" value="Ribosomal_Su5_D2-typ_SF"/>
</dbReference>
<evidence type="ECO:0000259" key="8">
    <source>
        <dbReference type="Pfam" id="PF01138"/>
    </source>
</evidence>
<keyword evidence="6" id="KW-0539">Nucleus</keyword>
<comment type="similarity">
    <text evidence="3">Belongs to the RNase PH family.</text>
</comment>
<dbReference type="Pfam" id="PF01138">
    <property type="entry name" value="RNase_PH"/>
    <property type="match status" value="1"/>
</dbReference>
<reference evidence="10 11" key="1">
    <citation type="submission" date="2024-01" db="EMBL/GenBank/DDBJ databases">
        <title>Genome assemblies of Stephania.</title>
        <authorList>
            <person name="Yang L."/>
        </authorList>
    </citation>
    <scope>NUCLEOTIDE SEQUENCE [LARGE SCALE GENOMIC DNA]</scope>
    <source>
        <strain evidence="10">YNDBR</strain>
        <tissue evidence="10">Leaf</tissue>
    </source>
</reference>
<dbReference type="AlphaFoldDB" id="A0AAP0KG28"/>
<dbReference type="GO" id="GO:0071038">
    <property type="term" value="P:TRAMP-dependent tRNA surveillance pathway"/>
    <property type="evidence" value="ECO:0007669"/>
    <property type="project" value="TreeGrafter"/>
</dbReference>
<dbReference type="EMBL" id="JBBNAF010000004">
    <property type="protein sequence ID" value="KAK9151083.1"/>
    <property type="molecule type" value="Genomic_DNA"/>
</dbReference>
<sequence length="391" mass="42697">MDQRLASASRMSINEKKFIEAALASDLRVDGRRPFDYRRLTIKFGRRDGSSEVHLGQTHVMCHVTSQLVEPYRDKLNEGTLSIFTEFSPMADPSFESGRPGEYAVELGRIIDRGLRESRAVDTESLSVLSGKFVWFIRVDLHILDNRGNLVDAANIAALAALLTFRMPDCSLGGEDGQKVIIHPPEVKEPLCLRIHHLPIAISFAFFGDGIVAIDPSHDEEAVMGGRMTMTLNANGDVCAVQKSGGGVLPSTIMQCLRIASVKASDITNKIKDSVVAYNTERALKKIKRCSSIVAVDVSVPDIKMEDYQSQSTIQQGVGEFSVGHDSLKLKKDESYSGKSHCLGEKTAKSQNEDTGKGLNVKKCSKAPSTWDTYSKGIDSEALMASLVLSG</sequence>
<evidence type="ECO:0000256" key="6">
    <source>
        <dbReference type="ARBA" id="ARBA00023242"/>
    </source>
</evidence>
<evidence type="ECO:0000256" key="3">
    <source>
        <dbReference type="ARBA" id="ARBA00006678"/>
    </source>
</evidence>
<dbReference type="Gene3D" id="3.30.230.70">
    <property type="entry name" value="GHMP Kinase, N-terminal domain"/>
    <property type="match status" value="1"/>
</dbReference>
<evidence type="ECO:0000259" key="9">
    <source>
        <dbReference type="Pfam" id="PF03725"/>
    </source>
</evidence>
<dbReference type="GO" id="GO:0000177">
    <property type="term" value="C:cytoplasmic exosome (RNase complex)"/>
    <property type="evidence" value="ECO:0007669"/>
    <property type="project" value="TreeGrafter"/>
</dbReference>
<dbReference type="GO" id="GO:0034475">
    <property type="term" value="P:U4 snRNA 3'-end processing"/>
    <property type="evidence" value="ECO:0007669"/>
    <property type="project" value="TreeGrafter"/>
</dbReference>
<dbReference type="GO" id="GO:0016075">
    <property type="term" value="P:rRNA catabolic process"/>
    <property type="evidence" value="ECO:0007669"/>
    <property type="project" value="TreeGrafter"/>
</dbReference>
<dbReference type="PANTHER" id="PTHR11097">
    <property type="entry name" value="EXOSOME COMPLEX EXONUCLEASE RIBOSOMAL RNA PROCESSING PROTEIN"/>
    <property type="match status" value="1"/>
</dbReference>
<dbReference type="InterPro" id="IPR027408">
    <property type="entry name" value="PNPase/RNase_PH_dom_sf"/>
</dbReference>
<keyword evidence="5" id="KW-0694">RNA-binding</keyword>
<dbReference type="GO" id="GO:0000176">
    <property type="term" value="C:nuclear exosome (RNase complex)"/>
    <property type="evidence" value="ECO:0007669"/>
    <property type="project" value="TreeGrafter"/>
</dbReference>
<dbReference type="InterPro" id="IPR036345">
    <property type="entry name" value="ExoRNase_PH_dom2_sf"/>
</dbReference>
<keyword evidence="4" id="KW-0963">Cytoplasm</keyword>
<dbReference type="Proteomes" id="UP001420932">
    <property type="component" value="Unassembled WGS sequence"/>
</dbReference>
<evidence type="ECO:0000256" key="7">
    <source>
        <dbReference type="ARBA" id="ARBA00079975"/>
    </source>
</evidence>
<dbReference type="PANTHER" id="PTHR11097:SF14">
    <property type="entry name" value="EXOSOME COMPLEX COMPONENT RRP45"/>
    <property type="match status" value="1"/>
</dbReference>
<evidence type="ECO:0000256" key="2">
    <source>
        <dbReference type="ARBA" id="ARBA00004496"/>
    </source>
</evidence>
<dbReference type="CDD" id="cd11368">
    <property type="entry name" value="RNase_PH_RRP45"/>
    <property type="match status" value="1"/>
</dbReference>
<dbReference type="GO" id="GO:0071035">
    <property type="term" value="P:nuclear polyadenylation-dependent rRNA catabolic process"/>
    <property type="evidence" value="ECO:0007669"/>
    <property type="project" value="TreeGrafter"/>
</dbReference>
<organism evidence="10 11">
    <name type="scientific">Stephania yunnanensis</name>
    <dbReference type="NCBI Taxonomy" id="152371"/>
    <lineage>
        <taxon>Eukaryota</taxon>
        <taxon>Viridiplantae</taxon>
        <taxon>Streptophyta</taxon>
        <taxon>Embryophyta</taxon>
        <taxon>Tracheophyta</taxon>
        <taxon>Spermatophyta</taxon>
        <taxon>Magnoliopsida</taxon>
        <taxon>Ranunculales</taxon>
        <taxon>Menispermaceae</taxon>
        <taxon>Menispermoideae</taxon>
        <taxon>Cissampelideae</taxon>
        <taxon>Stephania</taxon>
    </lineage>
</organism>
<evidence type="ECO:0000313" key="10">
    <source>
        <dbReference type="EMBL" id="KAK9151083.1"/>
    </source>
</evidence>
<feature type="domain" description="Exoribonuclease phosphorolytic" evidence="9">
    <location>
        <begin position="197"/>
        <end position="261"/>
    </location>
</feature>
<evidence type="ECO:0000256" key="4">
    <source>
        <dbReference type="ARBA" id="ARBA00022490"/>
    </source>
</evidence>
<dbReference type="InterPro" id="IPR033100">
    <property type="entry name" value="Rrp45"/>
</dbReference>
<comment type="caution">
    <text evidence="10">The sequence shown here is derived from an EMBL/GenBank/DDBJ whole genome shotgun (WGS) entry which is preliminary data.</text>
</comment>
<gene>
    <name evidence="10" type="ORF">Syun_009392</name>
</gene>
<keyword evidence="11" id="KW-1185">Reference proteome</keyword>
<dbReference type="GO" id="GO:0000467">
    <property type="term" value="P:exonucleolytic trimming to generate mature 3'-end of 5.8S rRNA from tricistronic rRNA transcript (SSU-rRNA, 5.8S rRNA, LSU-rRNA)"/>
    <property type="evidence" value="ECO:0007669"/>
    <property type="project" value="TreeGrafter"/>
</dbReference>
<accession>A0AAP0KG28</accession>
<name>A0AAP0KG28_9MAGN</name>
<dbReference type="FunFam" id="3.30.230.70:FF:000007">
    <property type="entry name" value="Exosome complex component RRP45B"/>
    <property type="match status" value="1"/>
</dbReference>
<evidence type="ECO:0000256" key="5">
    <source>
        <dbReference type="ARBA" id="ARBA00022884"/>
    </source>
</evidence>
<proteinExistence type="inferred from homology"/>
<dbReference type="InterPro" id="IPR050590">
    <property type="entry name" value="Exosome_comp_Rrp42_subfam"/>
</dbReference>
<comment type="subcellular location">
    <subcellularLocation>
        <location evidence="2">Cytoplasm</location>
    </subcellularLocation>
    <subcellularLocation>
        <location evidence="1">Nucleus</location>
    </subcellularLocation>
</comment>
<feature type="domain" description="Exoribonuclease phosphorolytic" evidence="8">
    <location>
        <begin position="37"/>
        <end position="168"/>
    </location>
</feature>
<evidence type="ECO:0000313" key="11">
    <source>
        <dbReference type="Proteomes" id="UP001420932"/>
    </source>
</evidence>
<protein>
    <recommendedName>
        <fullName evidence="7">Protein ECERIFERUM 7</fullName>
    </recommendedName>
</protein>
<dbReference type="GO" id="GO:0071028">
    <property type="term" value="P:nuclear mRNA surveillance"/>
    <property type="evidence" value="ECO:0007669"/>
    <property type="project" value="TreeGrafter"/>
</dbReference>
<dbReference type="Pfam" id="PF03725">
    <property type="entry name" value="RNase_PH_C"/>
    <property type="match status" value="1"/>
</dbReference>
<dbReference type="SUPFAM" id="SSF54211">
    <property type="entry name" value="Ribosomal protein S5 domain 2-like"/>
    <property type="match status" value="1"/>
</dbReference>
<dbReference type="SUPFAM" id="SSF55666">
    <property type="entry name" value="Ribonuclease PH domain 2-like"/>
    <property type="match status" value="1"/>
</dbReference>
<dbReference type="GO" id="GO:0035925">
    <property type="term" value="F:mRNA 3'-UTR AU-rich region binding"/>
    <property type="evidence" value="ECO:0007669"/>
    <property type="project" value="TreeGrafter"/>
</dbReference>
<dbReference type="GO" id="GO:0034476">
    <property type="term" value="P:U5 snRNA 3'-end processing"/>
    <property type="evidence" value="ECO:0007669"/>
    <property type="project" value="TreeGrafter"/>
</dbReference>
<evidence type="ECO:0000256" key="1">
    <source>
        <dbReference type="ARBA" id="ARBA00004123"/>
    </source>
</evidence>